<dbReference type="RefSeq" id="WP_247259966.1">
    <property type="nucleotide sequence ID" value="NZ_JALJQZ010000006.1"/>
</dbReference>
<proteinExistence type="predicted"/>
<name>A0ABV8ECB3_9HYPH</name>
<organism evidence="1 2">
    <name type="scientific">Rhizobium lemnae</name>
    <dbReference type="NCBI Taxonomy" id="1214924"/>
    <lineage>
        <taxon>Bacteria</taxon>
        <taxon>Pseudomonadati</taxon>
        <taxon>Pseudomonadota</taxon>
        <taxon>Alphaproteobacteria</taxon>
        <taxon>Hyphomicrobiales</taxon>
        <taxon>Rhizobiaceae</taxon>
        <taxon>Rhizobium/Agrobacterium group</taxon>
        <taxon>Rhizobium</taxon>
    </lineage>
</organism>
<evidence type="ECO:0000313" key="2">
    <source>
        <dbReference type="Proteomes" id="UP001595697"/>
    </source>
</evidence>
<evidence type="ECO:0000313" key="1">
    <source>
        <dbReference type="EMBL" id="MFC3969968.1"/>
    </source>
</evidence>
<dbReference type="Proteomes" id="UP001595697">
    <property type="component" value="Unassembled WGS sequence"/>
</dbReference>
<gene>
    <name evidence="1" type="ORF">ACFOVS_17880</name>
</gene>
<dbReference type="EMBL" id="JBHSBD010000083">
    <property type="protein sequence ID" value="MFC3969968.1"/>
    <property type="molecule type" value="Genomic_DNA"/>
</dbReference>
<accession>A0ABV8ECB3</accession>
<comment type="caution">
    <text evidence="1">The sequence shown here is derived from an EMBL/GenBank/DDBJ whole genome shotgun (WGS) entry which is preliminary data.</text>
</comment>
<protein>
    <submittedName>
        <fullName evidence="1">Uncharacterized protein</fullName>
    </submittedName>
</protein>
<reference evidence="2" key="1">
    <citation type="journal article" date="2019" name="Int. J. Syst. Evol. Microbiol.">
        <title>The Global Catalogue of Microorganisms (GCM) 10K type strain sequencing project: providing services to taxonomists for standard genome sequencing and annotation.</title>
        <authorList>
            <consortium name="The Broad Institute Genomics Platform"/>
            <consortium name="The Broad Institute Genome Sequencing Center for Infectious Disease"/>
            <person name="Wu L."/>
            <person name="Ma J."/>
        </authorList>
    </citation>
    <scope>NUCLEOTIDE SEQUENCE [LARGE SCALE GENOMIC DNA]</scope>
    <source>
        <strain evidence="2">TBRC 5781</strain>
    </source>
</reference>
<keyword evidence="2" id="KW-1185">Reference proteome</keyword>
<sequence length="112" mass="12277">MTEHLQELSGNGRLSLGGEESSVGYKLVATQQPDQQIVVAVSVMAPRDWLLKQGFEREATLHRDAGEDLDVALDGQLDVSHPISVTLRSQDQTFSSLEAARAAFPELGRMRD</sequence>